<gene>
    <name evidence="11" type="primary">nudC</name>
    <name evidence="11" type="ordered locus">KRH_08610</name>
</gene>
<dbReference type="GO" id="GO:0035529">
    <property type="term" value="F:NADH pyrophosphatase activity"/>
    <property type="evidence" value="ECO:0007669"/>
    <property type="project" value="TreeGrafter"/>
</dbReference>
<dbReference type="CDD" id="cd03429">
    <property type="entry name" value="NUDIX_NADH_pyrophosphatase_Nudt13"/>
    <property type="match status" value="1"/>
</dbReference>
<keyword evidence="7" id="KW-0460">Magnesium</keyword>
<proteinExistence type="inferred from homology"/>
<dbReference type="Gene3D" id="3.90.79.20">
    <property type="match status" value="1"/>
</dbReference>
<dbReference type="InterPro" id="IPR015797">
    <property type="entry name" value="NUDIX_hydrolase-like_dom_sf"/>
</dbReference>
<dbReference type="OrthoDB" id="9791656at2"/>
<dbReference type="STRING" id="378753.KRH_08610"/>
<dbReference type="InterPro" id="IPR049734">
    <property type="entry name" value="NudC-like_C"/>
</dbReference>
<keyword evidence="8" id="KW-0520">NAD</keyword>
<reference evidence="11 12" key="1">
    <citation type="journal article" date="2008" name="J. Bacteriol.">
        <title>Complete genome sequence of the soil actinomycete Kocuria rhizophila.</title>
        <authorList>
            <person name="Takarada H."/>
            <person name="Sekine M."/>
            <person name="Kosugi H."/>
            <person name="Matsuo Y."/>
            <person name="Fujisawa T."/>
            <person name="Omata S."/>
            <person name="Kishi E."/>
            <person name="Shimizu A."/>
            <person name="Tsukatani N."/>
            <person name="Tanikawa S."/>
            <person name="Fujita N."/>
            <person name="Harayama S."/>
        </authorList>
    </citation>
    <scope>NUCLEOTIDE SEQUENCE [LARGE SCALE GENOMIC DNA]</scope>
    <source>
        <strain evidence="12">ATCC 9341 / DSM 348 / NBRC 103217 / DC2201</strain>
    </source>
</reference>
<evidence type="ECO:0000256" key="7">
    <source>
        <dbReference type="ARBA" id="ARBA00022842"/>
    </source>
</evidence>
<evidence type="ECO:0000256" key="3">
    <source>
        <dbReference type="ARBA" id="ARBA00009595"/>
    </source>
</evidence>
<accession>B2GL32</accession>
<evidence type="ECO:0000256" key="2">
    <source>
        <dbReference type="ARBA" id="ARBA00001947"/>
    </source>
</evidence>
<dbReference type="Gene3D" id="3.90.79.10">
    <property type="entry name" value="Nucleoside Triphosphate Pyrophosphohydrolase"/>
    <property type="match status" value="1"/>
</dbReference>
<dbReference type="PANTHER" id="PTHR42904:SF6">
    <property type="entry name" value="NAD-CAPPED RNA HYDROLASE NUDT12"/>
    <property type="match status" value="1"/>
</dbReference>
<dbReference type="EMBL" id="AP009152">
    <property type="protein sequence ID" value="BAG29208.1"/>
    <property type="molecule type" value="Genomic_DNA"/>
</dbReference>
<dbReference type="EC" id="3.6.1.22" evidence="4"/>
<evidence type="ECO:0000256" key="5">
    <source>
        <dbReference type="ARBA" id="ARBA00022723"/>
    </source>
</evidence>
<dbReference type="SUPFAM" id="SSF55811">
    <property type="entry name" value="Nudix"/>
    <property type="match status" value="1"/>
</dbReference>
<protein>
    <recommendedName>
        <fullName evidence="4">NAD(+) diphosphatase</fullName>
        <ecNumber evidence="4">3.6.1.22</ecNumber>
    </recommendedName>
</protein>
<dbReference type="HOGENOM" id="CLU_037162_0_4_11"/>
<evidence type="ECO:0000256" key="6">
    <source>
        <dbReference type="ARBA" id="ARBA00022801"/>
    </source>
</evidence>
<dbReference type="GO" id="GO:0005829">
    <property type="term" value="C:cytosol"/>
    <property type="evidence" value="ECO:0007669"/>
    <property type="project" value="TreeGrafter"/>
</dbReference>
<dbReference type="KEGG" id="krh:KRH_08610"/>
<keyword evidence="6 11" id="KW-0378">Hydrolase</keyword>
<dbReference type="PANTHER" id="PTHR42904">
    <property type="entry name" value="NUDIX HYDROLASE, NUDC SUBFAMILY"/>
    <property type="match status" value="1"/>
</dbReference>
<keyword evidence="5" id="KW-0479">Metal-binding</keyword>
<dbReference type="Proteomes" id="UP000008838">
    <property type="component" value="Chromosome"/>
</dbReference>
<dbReference type="GO" id="GO:0110153">
    <property type="term" value="F:RNA NAD-cap (NMN-forming) hydrolase activity"/>
    <property type="evidence" value="ECO:0007669"/>
    <property type="project" value="RHEA"/>
</dbReference>
<dbReference type="InterPro" id="IPR020084">
    <property type="entry name" value="NUDIX_hydrolase_CS"/>
</dbReference>
<dbReference type="PROSITE" id="PS00893">
    <property type="entry name" value="NUDIX_BOX"/>
    <property type="match status" value="1"/>
</dbReference>
<comment type="cofactor">
    <cofactor evidence="2">
        <name>Zn(2+)</name>
        <dbReference type="ChEBI" id="CHEBI:29105"/>
    </cofactor>
</comment>
<dbReference type="PROSITE" id="PS51462">
    <property type="entry name" value="NUDIX"/>
    <property type="match status" value="1"/>
</dbReference>
<evidence type="ECO:0000256" key="8">
    <source>
        <dbReference type="ARBA" id="ARBA00023027"/>
    </source>
</evidence>
<evidence type="ECO:0000313" key="11">
    <source>
        <dbReference type="EMBL" id="BAG29208.1"/>
    </source>
</evidence>
<evidence type="ECO:0000256" key="9">
    <source>
        <dbReference type="ARBA" id="ARBA00023679"/>
    </source>
</evidence>
<dbReference type="InterPro" id="IPR050241">
    <property type="entry name" value="NAD-cap_RNA_hydrolase_NudC"/>
</dbReference>
<sequence>MNSSPDRSIAPAPLLGPAELPFAGRAFDRQAVEREHRDLVAAAEDSGTARALVLRGSQVPTTPHGPLLPLLAEVPAATGDPGRPDVYLGRTADGTRVVLRTFPEDAQLPGFEDVAWEGLLTLATAVEPELTALLVTGQAIALWHRDHPRCPRCGALTEVVRSGWARTCPRDGSLHFPRTDPAIIVAVVDDEPDPARQRILLGRSALWSGNRYSTFAGFVEPGESAEQAVVREIGEEAGITVDTVQYQGSQPWPFPRSLMLGFRAAAHTSVAEADGEEILDVRWFTREQLLTCVRTGEVTLPGRVSIAHALIVSWLGEDLPGAEW</sequence>
<evidence type="ECO:0000256" key="1">
    <source>
        <dbReference type="ARBA" id="ARBA00001946"/>
    </source>
</evidence>
<comment type="cofactor">
    <cofactor evidence="1">
        <name>Mg(2+)</name>
        <dbReference type="ChEBI" id="CHEBI:18420"/>
    </cofactor>
</comment>
<name>B2GL32_KOCRD</name>
<dbReference type="InterPro" id="IPR015376">
    <property type="entry name" value="Znr_NADH_PPase"/>
</dbReference>
<dbReference type="NCBIfam" id="NF001299">
    <property type="entry name" value="PRK00241.1"/>
    <property type="match status" value="1"/>
</dbReference>
<evidence type="ECO:0000256" key="4">
    <source>
        <dbReference type="ARBA" id="ARBA00012381"/>
    </source>
</evidence>
<feature type="domain" description="Nudix hydrolase" evidence="10">
    <location>
        <begin position="177"/>
        <end position="310"/>
    </location>
</feature>
<dbReference type="GO" id="GO:0006742">
    <property type="term" value="P:NADP+ catabolic process"/>
    <property type="evidence" value="ECO:0007669"/>
    <property type="project" value="TreeGrafter"/>
</dbReference>
<dbReference type="Pfam" id="PF00293">
    <property type="entry name" value="NUDIX"/>
    <property type="match status" value="1"/>
</dbReference>
<dbReference type="AlphaFoldDB" id="B2GL32"/>
<comment type="similarity">
    <text evidence="3">Belongs to the Nudix hydrolase family. NudC subfamily.</text>
</comment>
<comment type="catalytic activity">
    <reaction evidence="9">
        <text>a 5'-end NAD(+)-phospho-ribonucleoside in mRNA + H2O = a 5'-end phospho-adenosine-phospho-ribonucleoside in mRNA + beta-nicotinamide D-ribonucleotide + 2 H(+)</text>
        <dbReference type="Rhea" id="RHEA:60876"/>
        <dbReference type="Rhea" id="RHEA-COMP:15698"/>
        <dbReference type="Rhea" id="RHEA-COMP:15719"/>
        <dbReference type="ChEBI" id="CHEBI:14649"/>
        <dbReference type="ChEBI" id="CHEBI:15377"/>
        <dbReference type="ChEBI" id="CHEBI:15378"/>
        <dbReference type="ChEBI" id="CHEBI:144029"/>
        <dbReference type="ChEBI" id="CHEBI:144051"/>
    </reaction>
    <physiologicalReaction direction="left-to-right" evidence="9">
        <dbReference type="Rhea" id="RHEA:60877"/>
    </physiologicalReaction>
</comment>
<dbReference type="GO" id="GO:0019677">
    <property type="term" value="P:NAD+ catabolic process"/>
    <property type="evidence" value="ECO:0007669"/>
    <property type="project" value="TreeGrafter"/>
</dbReference>
<dbReference type="eggNOG" id="COG2816">
    <property type="taxonomic scope" value="Bacteria"/>
</dbReference>
<dbReference type="GO" id="GO:0046872">
    <property type="term" value="F:metal ion binding"/>
    <property type="evidence" value="ECO:0007669"/>
    <property type="project" value="UniProtKB-KW"/>
</dbReference>
<keyword evidence="12" id="KW-1185">Reference proteome</keyword>
<dbReference type="RefSeq" id="WP_012397929.1">
    <property type="nucleotide sequence ID" value="NC_010617.1"/>
</dbReference>
<organism evidence="11 12">
    <name type="scientific">Kocuria rhizophila (strain ATCC 9341 / DSM 348 / NBRC 103217 / DC2201)</name>
    <dbReference type="NCBI Taxonomy" id="378753"/>
    <lineage>
        <taxon>Bacteria</taxon>
        <taxon>Bacillati</taxon>
        <taxon>Actinomycetota</taxon>
        <taxon>Actinomycetes</taxon>
        <taxon>Micrococcales</taxon>
        <taxon>Micrococcaceae</taxon>
        <taxon>Kocuria</taxon>
    </lineage>
</organism>
<dbReference type="Pfam" id="PF09297">
    <property type="entry name" value="Zn_ribbon_NUD"/>
    <property type="match status" value="1"/>
</dbReference>
<dbReference type="InterPro" id="IPR000086">
    <property type="entry name" value="NUDIX_hydrolase_dom"/>
</dbReference>
<evidence type="ECO:0000259" key="10">
    <source>
        <dbReference type="PROSITE" id="PS51462"/>
    </source>
</evidence>
<evidence type="ECO:0000313" key="12">
    <source>
        <dbReference type="Proteomes" id="UP000008838"/>
    </source>
</evidence>